<dbReference type="SUPFAM" id="SSF53167">
    <property type="entry name" value="Purine and uridine phosphorylases"/>
    <property type="match status" value="1"/>
</dbReference>
<sequence length="106" mass="11492">MEQARIGIIGGSGLYQMDGLQNVNEIDITTPFGKPSDTITVGTFDNELVAFLPRHGRGHRIKPSDLPVRANIFALKTLGVERIISISAVGSLKENFAPLDLVVPHQ</sequence>
<dbReference type="InterPro" id="IPR018099">
    <property type="entry name" value="Purine_phosphorylase-2_CS"/>
</dbReference>
<reference evidence="5" key="1">
    <citation type="submission" date="2018-05" db="EMBL/GenBank/DDBJ databases">
        <authorList>
            <person name="Lanie J.A."/>
            <person name="Ng W.-L."/>
            <person name="Kazmierczak K.M."/>
            <person name="Andrzejewski T.M."/>
            <person name="Davidsen T.M."/>
            <person name="Wayne K.J."/>
            <person name="Tettelin H."/>
            <person name="Glass J.I."/>
            <person name="Rusch D."/>
            <person name="Podicherti R."/>
            <person name="Tsui H.-C.T."/>
            <person name="Winkler M.E."/>
        </authorList>
    </citation>
    <scope>NUCLEOTIDE SEQUENCE</scope>
</reference>
<organism evidence="5">
    <name type="scientific">marine metagenome</name>
    <dbReference type="NCBI Taxonomy" id="408172"/>
    <lineage>
        <taxon>unclassified sequences</taxon>
        <taxon>metagenomes</taxon>
        <taxon>ecological metagenomes</taxon>
    </lineage>
</organism>
<evidence type="ECO:0000313" key="5">
    <source>
        <dbReference type="EMBL" id="SVB19118.1"/>
    </source>
</evidence>
<dbReference type="Pfam" id="PF01048">
    <property type="entry name" value="PNP_UDP_1"/>
    <property type="match status" value="1"/>
</dbReference>
<evidence type="ECO:0000259" key="4">
    <source>
        <dbReference type="Pfam" id="PF01048"/>
    </source>
</evidence>
<dbReference type="AlphaFoldDB" id="A0A382BZ96"/>
<dbReference type="InterPro" id="IPR010044">
    <property type="entry name" value="MTAP"/>
</dbReference>
<keyword evidence="2" id="KW-0328">Glycosyltransferase</keyword>
<keyword evidence="3" id="KW-0808">Transferase</keyword>
<dbReference type="EMBL" id="UINC01032070">
    <property type="protein sequence ID" value="SVB19118.1"/>
    <property type="molecule type" value="Genomic_DNA"/>
</dbReference>
<protein>
    <recommendedName>
        <fullName evidence="4">Nucleoside phosphorylase domain-containing protein</fullName>
    </recommendedName>
</protein>
<dbReference type="GO" id="GO:0009116">
    <property type="term" value="P:nucleoside metabolic process"/>
    <property type="evidence" value="ECO:0007669"/>
    <property type="project" value="InterPro"/>
</dbReference>
<comment type="similarity">
    <text evidence="1">Belongs to the PNP/MTAP phosphorylase family.</text>
</comment>
<accession>A0A382BZ96</accession>
<dbReference type="GO" id="GO:0017061">
    <property type="term" value="F:S-methyl-5-thioadenosine phosphorylase activity"/>
    <property type="evidence" value="ECO:0007669"/>
    <property type="project" value="InterPro"/>
</dbReference>
<dbReference type="PANTHER" id="PTHR42679">
    <property type="entry name" value="S-METHYL-5'-THIOADENOSINE PHOSPHORYLASE"/>
    <property type="match status" value="1"/>
</dbReference>
<evidence type="ECO:0000256" key="2">
    <source>
        <dbReference type="ARBA" id="ARBA00022676"/>
    </source>
</evidence>
<feature type="domain" description="Nucleoside phosphorylase" evidence="4">
    <location>
        <begin position="5"/>
        <end position="106"/>
    </location>
</feature>
<proteinExistence type="inferred from homology"/>
<dbReference type="PANTHER" id="PTHR42679:SF2">
    <property type="entry name" value="S-METHYL-5'-THIOADENOSINE PHOSPHORYLASE"/>
    <property type="match status" value="1"/>
</dbReference>
<dbReference type="InterPro" id="IPR035994">
    <property type="entry name" value="Nucleoside_phosphorylase_sf"/>
</dbReference>
<evidence type="ECO:0000256" key="1">
    <source>
        <dbReference type="ARBA" id="ARBA00006751"/>
    </source>
</evidence>
<gene>
    <name evidence="5" type="ORF">METZ01_LOCUS171972</name>
</gene>
<dbReference type="InterPro" id="IPR000845">
    <property type="entry name" value="Nucleoside_phosphorylase_d"/>
</dbReference>
<evidence type="ECO:0000256" key="3">
    <source>
        <dbReference type="ARBA" id="ARBA00022679"/>
    </source>
</evidence>
<dbReference type="Gene3D" id="3.40.50.1580">
    <property type="entry name" value="Nucleoside phosphorylase domain"/>
    <property type="match status" value="1"/>
</dbReference>
<dbReference type="PROSITE" id="PS01240">
    <property type="entry name" value="PNP_MTAP_2"/>
    <property type="match status" value="1"/>
</dbReference>
<feature type="non-terminal residue" evidence="5">
    <location>
        <position position="106"/>
    </location>
</feature>
<dbReference type="GO" id="GO:0005829">
    <property type="term" value="C:cytosol"/>
    <property type="evidence" value="ECO:0007669"/>
    <property type="project" value="TreeGrafter"/>
</dbReference>
<dbReference type="GO" id="GO:0019509">
    <property type="term" value="P:L-methionine salvage from methylthioadenosine"/>
    <property type="evidence" value="ECO:0007669"/>
    <property type="project" value="TreeGrafter"/>
</dbReference>
<name>A0A382BZ96_9ZZZZ</name>